<sequence>MSSTKSLPAWTNEKVVEFLELYQAHPIIWNASRKDHKNKNLVADAWRNIQQNMKMIYSIEELKKKEKRSLMSTYRLYRKKILDSTRSGSSVDDIFKPNWFAYDLMDSFLAPIYDKTDTYAINTESMKFPDEDSIQNNLSAGEPSVKKRRESEIYEVRAQMKTAVNVLKNISDRPRVEVDEVDGRFILSITGQKD</sequence>
<dbReference type="OrthoDB" id="6776070at2759"/>
<organism evidence="2 3">
    <name type="scientific">Acanthoscelides obtectus</name>
    <name type="common">Bean weevil</name>
    <name type="synonym">Bruchus obtectus</name>
    <dbReference type="NCBI Taxonomy" id="200917"/>
    <lineage>
        <taxon>Eukaryota</taxon>
        <taxon>Metazoa</taxon>
        <taxon>Ecdysozoa</taxon>
        <taxon>Arthropoda</taxon>
        <taxon>Hexapoda</taxon>
        <taxon>Insecta</taxon>
        <taxon>Pterygota</taxon>
        <taxon>Neoptera</taxon>
        <taxon>Endopterygota</taxon>
        <taxon>Coleoptera</taxon>
        <taxon>Polyphaga</taxon>
        <taxon>Cucujiformia</taxon>
        <taxon>Chrysomeloidea</taxon>
        <taxon>Chrysomelidae</taxon>
        <taxon>Bruchinae</taxon>
        <taxon>Bruchini</taxon>
        <taxon>Acanthoscelides</taxon>
    </lineage>
</organism>
<keyword evidence="3" id="KW-1185">Reference proteome</keyword>
<comment type="caution">
    <text evidence="2">The sequence shown here is derived from an EMBL/GenBank/DDBJ whole genome shotgun (WGS) entry which is preliminary data.</text>
</comment>
<proteinExistence type="predicted"/>
<evidence type="ECO:0000313" key="3">
    <source>
        <dbReference type="Proteomes" id="UP001152888"/>
    </source>
</evidence>
<reference evidence="2" key="1">
    <citation type="submission" date="2022-03" db="EMBL/GenBank/DDBJ databases">
        <authorList>
            <person name="Sayadi A."/>
        </authorList>
    </citation>
    <scope>NUCLEOTIDE SEQUENCE</scope>
</reference>
<dbReference type="Pfam" id="PF10545">
    <property type="entry name" value="MADF_DNA_bdg"/>
    <property type="match status" value="1"/>
</dbReference>
<dbReference type="PANTHER" id="PTHR21505">
    <property type="entry name" value="MADF DOMAIN-CONTAINING PROTEIN-RELATED"/>
    <property type="match status" value="1"/>
</dbReference>
<accession>A0A9P0Q904</accession>
<gene>
    <name evidence="2" type="ORF">ACAOBT_LOCUS33627</name>
</gene>
<dbReference type="AlphaFoldDB" id="A0A9P0Q904"/>
<evidence type="ECO:0000313" key="2">
    <source>
        <dbReference type="EMBL" id="CAH2013703.1"/>
    </source>
</evidence>
<dbReference type="SMART" id="SM00595">
    <property type="entry name" value="MADF"/>
    <property type="match status" value="1"/>
</dbReference>
<feature type="domain" description="MADF" evidence="1">
    <location>
        <begin position="17"/>
        <end position="113"/>
    </location>
</feature>
<evidence type="ECO:0000259" key="1">
    <source>
        <dbReference type="PROSITE" id="PS51029"/>
    </source>
</evidence>
<dbReference type="Proteomes" id="UP001152888">
    <property type="component" value="Unassembled WGS sequence"/>
</dbReference>
<name>A0A9P0Q904_ACAOB</name>
<dbReference type="EMBL" id="CAKOFQ010008364">
    <property type="protein sequence ID" value="CAH2013703.1"/>
    <property type="molecule type" value="Genomic_DNA"/>
</dbReference>
<protein>
    <recommendedName>
        <fullName evidence="1">MADF domain-containing protein</fullName>
    </recommendedName>
</protein>
<dbReference type="PROSITE" id="PS51029">
    <property type="entry name" value="MADF"/>
    <property type="match status" value="1"/>
</dbReference>
<dbReference type="PANTHER" id="PTHR21505:SF12">
    <property type="entry name" value="MADF DOMAIN-CONTAINING PROTEIN-RELATED"/>
    <property type="match status" value="1"/>
</dbReference>
<dbReference type="InterPro" id="IPR006578">
    <property type="entry name" value="MADF-dom"/>
</dbReference>